<dbReference type="Gene3D" id="3.10.20.90">
    <property type="entry name" value="Phosphatidylinositol 3-kinase Catalytic Subunit, Chain A, domain 1"/>
    <property type="match status" value="1"/>
</dbReference>
<proteinExistence type="predicted"/>
<dbReference type="PROSITE" id="PS50053">
    <property type="entry name" value="UBIQUITIN_2"/>
    <property type="match status" value="1"/>
</dbReference>
<dbReference type="SUPFAM" id="SSF54236">
    <property type="entry name" value="Ubiquitin-like"/>
    <property type="match status" value="1"/>
</dbReference>
<comment type="caution">
    <text evidence="2">The sequence shown here is derived from an EMBL/GenBank/DDBJ whole genome shotgun (WGS) entry which is preliminary data.</text>
</comment>
<dbReference type="EMBL" id="BQKI01000084">
    <property type="protein sequence ID" value="GJN32835.1"/>
    <property type="molecule type" value="Genomic_DNA"/>
</dbReference>
<evidence type="ECO:0000313" key="3">
    <source>
        <dbReference type="Proteomes" id="UP001054889"/>
    </source>
</evidence>
<dbReference type="Pfam" id="PF11976">
    <property type="entry name" value="Rad60-SLD"/>
    <property type="match status" value="1"/>
</dbReference>
<gene>
    <name evidence="2" type="primary">gb21372</name>
    <name evidence="2" type="ORF">PR202_gb21372</name>
</gene>
<reference evidence="2" key="2">
    <citation type="submission" date="2021-12" db="EMBL/GenBank/DDBJ databases">
        <title>Resequencing data analysis of finger millet.</title>
        <authorList>
            <person name="Hatakeyama M."/>
            <person name="Aluri S."/>
            <person name="Balachadran M.T."/>
            <person name="Sivarajan S.R."/>
            <person name="Poveda L."/>
            <person name="Shimizu-Inatsugi R."/>
            <person name="Schlapbach R."/>
            <person name="Sreeman S.M."/>
            <person name="Shimizu K.K."/>
        </authorList>
    </citation>
    <scope>NUCLEOTIDE SEQUENCE</scope>
</reference>
<dbReference type="Proteomes" id="UP001054889">
    <property type="component" value="Unassembled WGS sequence"/>
</dbReference>
<protein>
    <recommendedName>
        <fullName evidence="1">Ubiquitin-like domain-containing protein</fullName>
    </recommendedName>
</protein>
<dbReference type="AlphaFoldDB" id="A0AAV5FF14"/>
<organism evidence="2 3">
    <name type="scientific">Eleusine coracana subsp. coracana</name>
    <dbReference type="NCBI Taxonomy" id="191504"/>
    <lineage>
        <taxon>Eukaryota</taxon>
        <taxon>Viridiplantae</taxon>
        <taxon>Streptophyta</taxon>
        <taxon>Embryophyta</taxon>
        <taxon>Tracheophyta</taxon>
        <taxon>Spermatophyta</taxon>
        <taxon>Magnoliopsida</taxon>
        <taxon>Liliopsida</taxon>
        <taxon>Poales</taxon>
        <taxon>Poaceae</taxon>
        <taxon>PACMAD clade</taxon>
        <taxon>Chloridoideae</taxon>
        <taxon>Cynodonteae</taxon>
        <taxon>Eleusininae</taxon>
        <taxon>Eleusine</taxon>
    </lineage>
</organism>
<reference evidence="2" key="1">
    <citation type="journal article" date="2018" name="DNA Res.">
        <title>Multiple hybrid de novo genome assembly of finger millet, an orphan allotetraploid crop.</title>
        <authorList>
            <person name="Hatakeyama M."/>
            <person name="Aluri S."/>
            <person name="Balachadran M.T."/>
            <person name="Sivarajan S.R."/>
            <person name="Patrignani A."/>
            <person name="Gruter S."/>
            <person name="Poveda L."/>
            <person name="Shimizu-Inatsugi R."/>
            <person name="Baeten J."/>
            <person name="Francoijs K.J."/>
            <person name="Nataraja K.N."/>
            <person name="Reddy Y.A.N."/>
            <person name="Phadnis S."/>
            <person name="Ravikumar R.L."/>
            <person name="Schlapbach R."/>
            <person name="Sreeman S.M."/>
            <person name="Shimizu K.K."/>
        </authorList>
    </citation>
    <scope>NUCLEOTIDE SEQUENCE</scope>
</reference>
<accession>A0AAV5FF14</accession>
<dbReference type="InterPro" id="IPR000626">
    <property type="entry name" value="Ubiquitin-like_dom"/>
</dbReference>
<dbReference type="CDD" id="cd01763">
    <property type="entry name" value="Ubl_SUMO_like"/>
    <property type="match status" value="1"/>
</dbReference>
<feature type="domain" description="Ubiquitin-like" evidence="1">
    <location>
        <begin position="36"/>
        <end position="114"/>
    </location>
</feature>
<name>A0AAV5FF14_ELECO</name>
<dbReference type="InterPro" id="IPR029071">
    <property type="entry name" value="Ubiquitin-like_domsf"/>
</dbReference>
<keyword evidence="3" id="KW-1185">Reference proteome</keyword>
<sequence length="114" mass="12902">MASHKELLRRVAARMEKHFAALGDEELEVVKVSQLVTIAVQDTQRRTVARTMRRTDELQVLMDHYYDVVTPAVAAPGEGRFVFDGRRVKGEHTPEDLNMVSGDKIDFFLDLMAG</sequence>
<evidence type="ECO:0000313" key="2">
    <source>
        <dbReference type="EMBL" id="GJN32835.1"/>
    </source>
</evidence>
<dbReference type="PANTHER" id="PTHR10562">
    <property type="entry name" value="SMALL UBIQUITIN-RELATED MODIFIER"/>
    <property type="match status" value="1"/>
</dbReference>
<dbReference type="InterPro" id="IPR022617">
    <property type="entry name" value="Rad60/SUMO-like_dom"/>
</dbReference>
<evidence type="ECO:0000259" key="1">
    <source>
        <dbReference type="PROSITE" id="PS50053"/>
    </source>
</evidence>